<dbReference type="GeneID" id="54475985"/>
<keyword evidence="3" id="KW-0132">Cell division</keyword>
<keyword evidence="10" id="KW-1185">Reference proteome</keyword>
<keyword evidence="4" id="KW-0498">Mitosis</keyword>
<gene>
    <name evidence="9" type="ORF">BDY17DRAFT_306060</name>
</gene>
<evidence type="ECO:0000256" key="1">
    <source>
        <dbReference type="ARBA" id="ARBA00004123"/>
    </source>
</evidence>
<keyword evidence="6" id="KW-0539">Nucleus</keyword>
<evidence type="ECO:0000256" key="8">
    <source>
        <dbReference type="SAM" id="MobiDB-lite"/>
    </source>
</evidence>
<evidence type="ECO:0000256" key="6">
    <source>
        <dbReference type="ARBA" id="ARBA00023242"/>
    </source>
</evidence>
<dbReference type="PANTHER" id="PTHR21394">
    <property type="entry name" value="MAU2 CHROMATID COHESION FACTOR HOMOLOG"/>
    <property type="match status" value="1"/>
</dbReference>
<comment type="similarity">
    <text evidence="2">Belongs to the SCC4/mau-2 family.</text>
</comment>
<comment type="subcellular location">
    <subcellularLocation>
        <location evidence="1">Nucleus</location>
    </subcellularLocation>
</comment>
<organism evidence="9 10">
    <name type="scientific">Neohortaea acidophila</name>
    <dbReference type="NCBI Taxonomy" id="245834"/>
    <lineage>
        <taxon>Eukaryota</taxon>
        <taxon>Fungi</taxon>
        <taxon>Dikarya</taxon>
        <taxon>Ascomycota</taxon>
        <taxon>Pezizomycotina</taxon>
        <taxon>Dothideomycetes</taxon>
        <taxon>Dothideomycetidae</taxon>
        <taxon>Mycosphaerellales</taxon>
        <taxon>Teratosphaeriaceae</taxon>
        <taxon>Neohortaea</taxon>
    </lineage>
</organism>
<keyword evidence="7" id="KW-0131">Cell cycle</keyword>
<protein>
    <submittedName>
        <fullName evidence="9">Cohesin loading factor-domain-containing protein</fullName>
    </submittedName>
</protein>
<feature type="region of interest" description="Disordered" evidence="8">
    <location>
        <begin position="54"/>
        <end position="79"/>
    </location>
</feature>
<dbReference type="GO" id="GO:0007059">
    <property type="term" value="P:chromosome segregation"/>
    <property type="evidence" value="ECO:0007669"/>
    <property type="project" value="UniProtKB-KW"/>
</dbReference>
<dbReference type="EMBL" id="MU001643">
    <property type="protein sequence ID" value="KAF2478930.1"/>
    <property type="molecule type" value="Genomic_DNA"/>
</dbReference>
<sequence length="937" mass="103749">MQQYPHGYVQNGYAGYAGYGDAPQTQAFHPPQYPAQQRQQYPTAHVVIPQVPRQNSHSSDFHLSPHLQHMHPPATGYQQQPVQNYRPAPHQQYYSSHPQQVFTQSPSLQPQQARQYPNHQFHHPESYQTAASYPPYVQNTSRFPPRQDYVAASQPVQRFQHAPPLDQSLRPAHHSGQSHMLSSPDPLHASPAQLHHRLPMTQPQQRGQGPPPHHRSAQQSQTSRRAQEKPPQQRVVARVEIPVPHPIAALPDMHRPQKRRKSDDGHAVSVPLKPNSQPRPSHAAASSSPLTELASSQLPPTPKPHTDYQAILLALADEYITAAYSISVPAASFDAAEASRERYLSLISSAMACLESVLINFRQSDHRREARTRLRLAALMIEETDNGEDAEQVLSQGIALCERSRLPDLKYAMHVYLVRLISRTSSRAALKSVDKLIQEVDALNLPHWAYAFRFLRISLTLQSPSHVDQHGLLKHLAAISTAAEDSRHISVSIMASIFEAVVQLRSGAVDATELAQRALTAVRTHQLSPEMQRLPQIGALLDCLDLGCCLTSYKLGQIESKLEQMHANLDKLTHQAGWRKDGTLSIDLGPYSNDDLAKDTCGIMAMSKGGQAALSFRWLGKDQLYALGYLLSALAVMSKNPESQKAQTYLQEGLKLCNAPQESLPRSRNAAMEETKQKFCWTITFRTWTVFALCGRYNWTAAQAQIQAVRQEVAQHGTTLDYGTARTLLYLEAVCAHGLGDFQLALSLYQSSGILLTDDNKVESEGKDVRLLATLNSVLILRTLGVEEFVKADSLMAALDPHCQHHPSPAIRSAYNIVRATANGGKNAITKTKQYLQIALDAARTSSNQQLLSIVMNIMTSTLFSNIVGDQAEKSVRAAVSLARQSRQPLWMSVASGMYGEIMERCGKGDEALAARKEVQNLAKTLPEPLKGGLSGE</sequence>
<dbReference type="GO" id="GO:0051301">
    <property type="term" value="P:cell division"/>
    <property type="evidence" value="ECO:0007669"/>
    <property type="project" value="UniProtKB-KW"/>
</dbReference>
<dbReference type="GO" id="GO:0005634">
    <property type="term" value="C:nucleus"/>
    <property type="evidence" value="ECO:0007669"/>
    <property type="project" value="UniProtKB-SubCell"/>
</dbReference>
<evidence type="ECO:0000256" key="5">
    <source>
        <dbReference type="ARBA" id="ARBA00022829"/>
    </source>
</evidence>
<dbReference type="OrthoDB" id="5565328at2759"/>
<evidence type="ECO:0000256" key="7">
    <source>
        <dbReference type="ARBA" id="ARBA00023306"/>
    </source>
</evidence>
<dbReference type="RefSeq" id="XP_033585500.1">
    <property type="nucleotide sequence ID" value="XM_033734983.1"/>
</dbReference>
<feature type="compositionally biased region" description="Low complexity" evidence="8">
    <location>
        <begin position="276"/>
        <end position="289"/>
    </location>
</feature>
<dbReference type="InterPro" id="IPR019440">
    <property type="entry name" value="MAU2"/>
</dbReference>
<name>A0A6A6PG26_9PEZI</name>
<feature type="region of interest" description="Disordered" evidence="8">
    <location>
        <begin position="166"/>
        <end position="303"/>
    </location>
</feature>
<evidence type="ECO:0000313" key="9">
    <source>
        <dbReference type="EMBL" id="KAF2478930.1"/>
    </source>
</evidence>
<dbReference type="Proteomes" id="UP000799767">
    <property type="component" value="Unassembled WGS sequence"/>
</dbReference>
<accession>A0A6A6PG26</accession>
<proteinExistence type="inferred from homology"/>
<evidence type="ECO:0000256" key="4">
    <source>
        <dbReference type="ARBA" id="ARBA00022776"/>
    </source>
</evidence>
<keyword evidence="5" id="KW-0159">Chromosome partition</keyword>
<reference evidence="9" key="1">
    <citation type="journal article" date="2020" name="Stud. Mycol.">
        <title>101 Dothideomycetes genomes: a test case for predicting lifestyles and emergence of pathogens.</title>
        <authorList>
            <person name="Haridas S."/>
            <person name="Albert R."/>
            <person name="Binder M."/>
            <person name="Bloem J."/>
            <person name="Labutti K."/>
            <person name="Salamov A."/>
            <person name="Andreopoulos B."/>
            <person name="Baker S."/>
            <person name="Barry K."/>
            <person name="Bills G."/>
            <person name="Bluhm B."/>
            <person name="Cannon C."/>
            <person name="Castanera R."/>
            <person name="Culley D."/>
            <person name="Daum C."/>
            <person name="Ezra D."/>
            <person name="Gonzalez J."/>
            <person name="Henrissat B."/>
            <person name="Kuo A."/>
            <person name="Liang C."/>
            <person name="Lipzen A."/>
            <person name="Lutzoni F."/>
            <person name="Magnuson J."/>
            <person name="Mondo S."/>
            <person name="Nolan M."/>
            <person name="Ohm R."/>
            <person name="Pangilinan J."/>
            <person name="Park H.-J."/>
            <person name="Ramirez L."/>
            <person name="Alfaro M."/>
            <person name="Sun H."/>
            <person name="Tritt A."/>
            <person name="Yoshinaga Y."/>
            <person name="Zwiers L.-H."/>
            <person name="Turgeon B."/>
            <person name="Goodwin S."/>
            <person name="Spatafora J."/>
            <person name="Crous P."/>
            <person name="Grigoriev I."/>
        </authorList>
    </citation>
    <scope>NUCLEOTIDE SEQUENCE</scope>
    <source>
        <strain evidence="9">CBS 113389</strain>
    </source>
</reference>
<evidence type="ECO:0000313" key="10">
    <source>
        <dbReference type="Proteomes" id="UP000799767"/>
    </source>
</evidence>
<evidence type="ECO:0000256" key="2">
    <source>
        <dbReference type="ARBA" id="ARBA00008585"/>
    </source>
</evidence>
<evidence type="ECO:0000256" key="3">
    <source>
        <dbReference type="ARBA" id="ARBA00022618"/>
    </source>
</evidence>
<dbReference type="AlphaFoldDB" id="A0A6A6PG26"/>
<dbReference type="Pfam" id="PF10345">
    <property type="entry name" value="Cohesin_load"/>
    <property type="match status" value="1"/>
</dbReference>
<dbReference type="GO" id="GO:0007064">
    <property type="term" value="P:mitotic sister chromatid cohesion"/>
    <property type="evidence" value="ECO:0007669"/>
    <property type="project" value="InterPro"/>
</dbReference>